<name>A0ABQ4S105_9HYPH</name>
<keyword evidence="3" id="KW-1185">Reference proteome</keyword>
<evidence type="ECO:0000259" key="1">
    <source>
        <dbReference type="Pfam" id="PF04248"/>
    </source>
</evidence>
<gene>
    <name evidence="2" type="ORF">OCOJLMKI_4028</name>
</gene>
<proteinExistence type="predicted"/>
<comment type="caution">
    <text evidence="2">The sequence shown here is derived from an EMBL/GenBank/DDBJ whole genome shotgun (WGS) entry which is preliminary data.</text>
</comment>
<dbReference type="Gene3D" id="2.170.150.40">
    <property type="entry name" value="Domain of unknown function (DUF427)"/>
    <property type="match status" value="1"/>
</dbReference>
<dbReference type="PANTHER" id="PTHR34310">
    <property type="entry name" value="DUF427 DOMAIN PROTEIN (AFU_ORTHOLOGUE AFUA_3G02220)"/>
    <property type="match status" value="1"/>
</dbReference>
<dbReference type="InterPro" id="IPR007361">
    <property type="entry name" value="DUF427"/>
</dbReference>
<evidence type="ECO:0000313" key="3">
    <source>
        <dbReference type="Proteomes" id="UP001055125"/>
    </source>
</evidence>
<dbReference type="InterPro" id="IPR038694">
    <property type="entry name" value="DUF427_sf"/>
</dbReference>
<reference evidence="2" key="2">
    <citation type="submission" date="2021-08" db="EMBL/GenBank/DDBJ databases">
        <authorList>
            <person name="Tani A."/>
            <person name="Ola A."/>
            <person name="Ogura Y."/>
            <person name="Katsura K."/>
            <person name="Hayashi T."/>
        </authorList>
    </citation>
    <scope>NUCLEOTIDE SEQUENCE</scope>
    <source>
        <strain evidence="2">DSM 19015</strain>
    </source>
</reference>
<accession>A0ABQ4S105</accession>
<dbReference type="PANTHER" id="PTHR34310:SF9">
    <property type="entry name" value="BLR5716 PROTEIN"/>
    <property type="match status" value="1"/>
</dbReference>
<reference evidence="2" key="1">
    <citation type="journal article" date="2021" name="Front. Microbiol.">
        <title>Comprehensive Comparative Genomics and Phenotyping of Methylobacterium Species.</title>
        <authorList>
            <person name="Alessa O."/>
            <person name="Ogura Y."/>
            <person name="Fujitani Y."/>
            <person name="Takami H."/>
            <person name="Hayashi T."/>
            <person name="Sahin N."/>
            <person name="Tani A."/>
        </authorList>
    </citation>
    <scope>NUCLEOTIDE SEQUENCE</scope>
    <source>
        <strain evidence="2">DSM 19015</strain>
    </source>
</reference>
<protein>
    <recommendedName>
        <fullName evidence="1">DUF427 domain-containing protein</fullName>
    </recommendedName>
</protein>
<dbReference type="EMBL" id="BPQP01000069">
    <property type="protein sequence ID" value="GJD96803.1"/>
    <property type="molecule type" value="Genomic_DNA"/>
</dbReference>
<evidence type="ECO:0000313" key="2">
    <source>
        <dbReference type="EMBL" id="GJD96803.1"/>
    </source>
</evidence>
<organism evidence="2 3">
    <name type="scientific">Methylobacterium iners</name>
    <dbReference type="NCBI Taxonomy" id="418707"/>
    <lineage>
        <taxon>Bacteria</taxon>
        <taxon>Pseudomonadati</taxon>
        <taxon>Pseudomonadota</taxon>
        <taxon>Alphaproteobacteria</taxon>
        <taxon>Hyphomicrobiales</taxon>
        <taxon>Methylobacteriaceae</taxon>
        <taxon>Methylobacterium</taxon>
    </lineage>
</organism>
<dbReference type="Pfam" id="PF04248">
    <property type="entry name" value="NTP_transf_9"/>
    <property type="match status" value="1"/>
</dbReference>
<sequence>MREPGPDHPITIAPHPRRVRVRLGGVVIAESRAVLTLKEGRFPPVLYIPRADARMEHFRPSARRTHCPYKGDAAYFSLQVGDVVRPDAVWSYEDPFPAVAAITGHLAFYPDRVDAIEEGPA</sequence>
<feature type="domain" description="DUF427" evidence="1">
    <location>
        <begin position="19"/>
        <end position="111"/>
    </location>
</feature>
<dbReference type="Proteomes" id="UP001055125">
    <property type="component" value="Unassembled WGS sequence"/>
</dbReference>
<dbReference type="RefSeq" id="WP_238245894.1">
    <property type="nucleotide sequence ID" value="NZ_BPQP01000069.1"/>
</dbReference>